<dbReference type="EMBL" id="LKAM01000002">
    <property type="protein sequence ID" value="KUM50096.1"/>
    <property type="molecule type" value="Genomic_DNA"/>
</dbReference>
<accession>A0A101M2Z1</accession>
<geneLocation type="mitochondrion" evidence="1"/>
<protein>
    <submittedName>
        <fullName evidence="1">Uncharacterized protein</fullName>
    </submittedName>
</protein>
<keyword evidence="1" id="KW-0496">Mitochondrion</keyword>
<dbReference type="AlphaFoldDB" id="A0A101M2Z1"/>
<proteinExistence type="predicted"/>
<name>A0A101M2Z1_PICGL</name>
<sequence>MLEKLLRVLYLSPLPLQLFISPSIGEPKLTYSSSSQYFNKMRAKDPSLRRV</sequence>
<gene>
    <name evidence="1" type="ORF">ABT39_MTgene3324</name>
</gene>
<organism evidence="1">
    <name type="scientific">Picea glauca</name>
    <name type="common">White spruce</name>
    <name type="synonym">Pinus glauca</name>
    <dbReference type="NCBI Taxonomy" id="3330"/>
    <lineage>
        <taxon>Eukaryota</taxon>
        <taxon>Viridiplantae</taxon>
        <taxon>Streptophyta</taxon>
        <taxon>Embryophyta</taxon>
        <taxon>Tracheophyta</taxon>
        <taxon>Spermatophyta</taxon>
        <taxon>Pinopsida</taxon>
        <taxon>Pinidae</taxon>
        <taxon>Conifers I</taxon>
        <taxon>Pinales</taxon>
        <taxon>Pinaceae</taxon>
        <taxon>Picea</taxon>
    </lineage>
</organism>
<comment type="caution">
    <text evidence="1">The sequence shown here is derived from an EMBL/GenBank/DDBJ whole genome shotgun (WGS) entry which is preliminary data.</text>
</comment>
<reference evidence="1" key="1">
    <citation type="journal article" date="2015" name="Genome Biol. Evol.">
        <title>Organellar Genomes of White Spruce (Picea glauca): Assembly and Annotation.</title>
        <authorList>
            <person name="Jackman S.D."/>
            <person name="Warren R.L."/>
            <person name="Gibb E.A."/>
            <person name="Vandervalk B.P."/>
            <person name="Mohamadi H."/>
            <person name="Chu J."/>
            <person name="Raymond A."/>
            <person name="Pleasance S."/>
            <person name="Coope R."/>
            <person name="Wildung M.R."/>
            <person name="Ritland C.E."/>
            <person name="Bousquet J."/>
            <person name="Jones S.J."/>
            <person name="Bohlmann J."/>
            <person name="Birol I."/>
        </authorList>
    </citation>
    <scope>NUCLEOTIDE SEQUENCE [LARGE SCALE GENOMIC DNA]</scope>
    <source>
        <tissue evidence="1">Flushing bud</tissue>
    </source>
</reference>
<evidence type="ECO:0000313" key="1">
    <source>
        <dbReference type="EMBL" id="KUM50096.1"/>
    </source>
</evidence>